<dbReference type="GO" id="GO:0051537">
    <property type="term" value="F:2 iron, 2 sulfur cluster binding"/>
    <property type="evidence" value="ECO:0007669"/>
    <property type="project" value="UniProtKB-KW"/>
</dbReference>
<comment type="similarity">
    <text evidence="3">Belongs to the complex I 75 kDa subunit family.</text>
</comment>
<dbReference type="InterPro" id="IPR049830">
    <property type="entry name" value="HndD"/>
</dbReference>
<evidence type="ECO:0000256" key="2">
    <source>
        <dbReference type="ARBA" id="ARBA00004370"/>
    </source>
</evidence>
<evidence type="ECO:0000256" key="5">
    <source>
        <dbReference type="ARBA" id="ARBA00022714"/>
    </source>
</evidence>
<keyword evidence="10" id="KW-0411">Iron-sulfur</keyword>
<dbReference type="Gene3D" id="3.40.950.10">
    <property type="entry name" value="Fe-only Hydrogenase (Larger Subunit), Chain L, domain 3"/>
    <property type="match status" value="1"/>
</dbReference>
<comment type="subcellular location">
    <subcellularLocation>
        <location evidence="2">Membrane</location>
    </subcellularLocation>
</comment>
<dbReference type="NCBIfam" id="TIGR02512">
    <property type="entry name" value="FeFe_hydrog_A"/>
    <property type="match status" value="1"/>
</dbReference>
<dbReference type="InterPro" id="IPR001041">
    <property type="entry name" value="2Fe-2S_ferredoxin-type"/>
</dbReference>
<keyword evidence="18" id="KW-1185">Reference proteome</keyword>
<dbReference type="EMBL" id="BSDY01000001">
    <property type="protein sequence ID" value="GLI54629.1"/>
    <property type="molecule type" value="Genomic_DNA"/>
</dbReference>
<keyword evidence="11" id="KW-0520">NAD</keyword>
<evidence type="ECO:0000256" key="6">
    <source>
        <dbReference type="ARBA" id="ARBA00022723"/>
    </source>
</evidence>
<keyword evidence="4" id="KW-0004">4Fe-4S</keyword>
<evidence type="ECO:0000256" key="13">
    <source>
        <dbReference type="ARBA" id="ARBA00034078"/>
    </source>
</evidence>
<evidence type="ECO:0000256" key="9">
    <source>
        <dbReference type="ARBA" id="ARBA00023004"/>
    </source>
</evidence>
<evidence type="ECO:0000259" key="16">
    <source>
        <dbReference type="PROSITE" id="PS51839"/>
    </source>
</evidence>
<dbReference type="PROSITE" id="PS00198">
    <property type="entry name" value="4FE4S_FER_1"/>
    <property type="match status" value="1"/>
</dbReference>
<comment type="cofactor">
    <cofactor evidence="1">
        <name>[4Fe-4S] cluster</name>
        <dbReference type="ChEBI" id="CHEBI:49883"/>
    </cofactor>
</comment>
<dbReference type="Pfam" id="PF22117">
    <property type="entry name" value="Fer4_Nqo3"/>
    <property type="match status" value="1"/>
</dbReference>
<dbReference type="InterPro" id="IPR013352">
    <property type="entry name" value="Fe_hydrogenase_subset"/>
</dbReference>
<organism evidence="17 18">
    <name type="scientific">Propionigenium maris DSM 9537</name>
    <dbReference type="NCBI Taxonomy" id="1123000"/>
    <lineage>
        <taxon>Bacteria</taxon>
        <taxon>Fusobacteriati</taxon>
        <taxon>Fusobacteriota</taxon>
        <taxon>Fusobacteriia</taxon>
        <taxon>Fusobacteriales</taxon>
        <taxon>Fusobacteriaceae</taxon>
        <taxon>Propionigenium</taxon>
    </lineage>
</organism>
<evidence type="ECO:0000256" key="1">
    <source>
        <dbReference type="ARBA" id="ARBA00001966"/>
    </source>
</evidence>
<dbReference type="PANTHER" id="PTHR11615">
    <property type="entry name" value="NITRATE, FORMATE, IRON DEHYDROGENASE"/>
    <property type="match status" value="1"/>
</dbReference>
<dbReference type="SUPFAM" id="SSF54292">
    <property type="entry name" value="2Fe-2S ferredoxin-like"/>
    <property type="match status" value="1"/>
</dbReference>
<evidence type="ECO:0000259" key="14">
    <source>
        <dbReference type="PROSITE" id="PS51085"/>
    </source>
</evidence>
<keyword evidence="6" id="KW-0479">Metal-binding</keyword>
<dbReference type="FunFam" id="3.30.70.20:FF:000035">
    <property type="entry name" value="Iron hydrogenase 1"/>
    <property type="match status" value="1"/>
</dbReference>
<dbReference type="PROSITE" id="PS51085">
    <property type="entry name" value="2FE2S_FER_2"/>
    <property type="match status" value="1"/>
</dbReference>
<dbReference type="RefSeq" id="WP_281832414.1">
    <property type="nucleotide sequence ID" value="NZ_BSDY01000001.1"/>
</dbReference>
<comment type="cofactor">
    <cofactor evidence="13">
        <name>[2Fe-2S] cluster</name>
        <dbReference type="ChEBI" id="CHEBI:190135"/>
    </cofactor>
</comment>
<dbReference type="InterPro" id="IPR004108">
    <property type="entry name" value="Fe_hydrogenase_lsu_C"/>
</dbReference>
<dbReference type="GO" id="GO:0016020">
    <property type="term" value="C:membrane"/>
    <property type="evidence" value="ECO:0007669"/>
    <property type="project" value="UniProtKB-SubCell"/>
</dbReference>
<feature type="domain" description="4Fe-4S ferredoxin-type" evidence="15">
    <location>
        <begin position="186"/>
        <end position="215"/>
    </location>
</feature>
<dbReference type="NCBIfam" id="NF040763">
    <property type="entry name" value="FeFe_hydrog_A6"/>
    <property type="match status" value="1"/>
</dbReference>
<proteinExistence type="inferred from homology"/>
<keyword evidence="5" id="KW-0001">2Fe-2S</keyword>
<dbReference type="GO" id="GO:0051539">
    <property type="term" value="F:4 iron, 4 sulfur cluster binding"/>
    <property type="evidence" value="ECO:0007669"/>
    <property type="project" value="UniProtKB-KW"/>
</dbReference>
<dbReference type="Gene3D" id="4.10.260.20">
    <property type="entry name" value="Iron hydrogenase, small subunit"/>
    <property type="match status" value="1"/>
</dbReference>
<evidence type="ECO:0000256" key="10">
    <source>
        <dbReference type="ARBA" id="ARBA00023014"/>
    </source>
</evidence>
<name>A0A9W6GIQ7_9FUSO</name>
<gene>
    <name evidence="17" type="ORF">PM10SUCC1_01440</name>
</gene>
<dbReference type="CDD" id="cd00207">
    <property type="entry name" value="fer2"/>
    <property type="match status" value="1"/>
</dbReference>
<dbReference type="InterPro" id="IPR017900">
    <property type="entry name" value="4Fe4S_Fe_S_CS"/>
</dbReference>
<dbReference type="InterPro" id="IPR017896">
    <property type="entry name" value="4Fe4S_Fe-S-bd"/>
</dbReference>
<dbReference type="SMART" id="SM00902">
    <property type="entry name" value="Fe_hyd_SSU"/>
    <property type="match status" value="1"/>
</dbReference>
<dbReference type="Pfam" id="PF13510">
    <property type="entry name" value="Fer2_4"/>
    <property type="match status" value="1"/>
</dbReference>
<evidence type="ECO:0000256" key="11">
    <source>
        <dbReference type="ARBA" id="ARBA00023027"/>
    </source>
</evidence>
<dbReference type="SMART" id="SM00929">
    <property type="entry name" value="NADH-G_4Fe-4S_3"/>
    <property type="match status" value="1"/>
</dbReference>
<dbReference type="PROSITE" id="PS51839">
    <property type="entry name" value="4FE4S_HC3"/>
    <property type="match status" value="1"/>
</dbReference>
<dbReference type="Gene3D" id="3.30.70.20">
    <property type="match status" value="1"/>
</dbReference>
<dbReference type="InterPro" id="IPR019574">
    <property type="entry name" value="NADH_UbQ_OxRdtase_Gsu_4Fe4S-bd"/>
</dbReference>
<dbReference type="FunFam" id="3.10.20.740:FF:000004">
    <property type="entry name" value="NADH-quinone oxidoreductase"/>
    <property type="match status" value="1"/>
</dbReference>
<evidence type="ECO:0000256" key="7">
    <source>
        <dbReference type="ARBA" id="ARBA00022737"/>
    </source>
</evidence>
<dbReference type="Pfam" id="PF02906">
    <property type="entry name" value="Fe_hyd_lg_C"/>
    <property type="match status" value="1"/>
</dbReference>
<evidence type="ECO:0000259" key="15">
    <source>
        <dbReference type="PROSITE" id="PS51379"/>
    </source>
</evidence>
<comment type="caution">
    <text evidence="17">The sequence shown here is derived from an EMBL/GenBank/DDBJ whole genome shotgun (WGS) entry which is preliminary data.</text>
</comment>
<dbReference type="SUPFAM" id="SSF53920">
    <property type="entry name" value="Fe-only hydrogenase"/>
    <property type="match status" value="1"/>
</dbReference>
<dbReference type="Pfam" id="PF10588">
    <property type="entry name" value="NADH-G_4Fe-4S_3"/>
    <property type="match status" value="1"/>
</dbReference>
<keyword evidence="9" id="KW-0408">Iron</keyword>
<evidence type="ECO:0000256" key="8">
    <source>
        <dbReference type="ARBA" id="ARBA00022967"/>
    </source>
</evidence>
<evidence type="ECO:0000256" key="3">
    <source>
        <dbReference type="ARBA" id="ARBA00005404"/>
    </source>
</evidence>
<keyword evidence="7" id="KW-0677">Repeat</keyword>
<accession>A0A9W6GIQ7</accession>
<dbReference type="Gene3D" id="3.10.20.740">
    <property type="match status" value="1"/>
</dbReference>
<evidence type="ECO:0000256" key="12">
    <source>
        <dbReference type="ARBA" id="ARBA00023136"/>
    </source>
</evidence>
<dbReference type="GO" id="GO:0005506">
    <property type="term" value="F:iron ion binding"/>
    <property type="evidence" value="ECO:0007669"/>
    <property type="project" value="InterPro"/>
</dbReference>
<evidence type="ECO:0000313" key="17">
    <source>
        <dbReference type="EMBL" id="GLI54629.1"/>
    </source>
</evidence>
<reference evidence="17" key="1">
    <citation type="submission" date="2022-12" db="EMBL/GenBank/DDBJ databases">
        <title>Reference genome sequencing for broad-spectrum identification of bacterial and archaeal isolates by mass spectrometry.</title>
        <authorList>
            <person name="Sekiguchi Y."/>
            <person name="Tourlousse D.M."/>
        </authorList>
    </citation>
    <scope>NUCLEOTIDE SEQUENCE</scope>
    <source>
        <strain evidence="17">10succ1</strain>
    </source>
</reference>
<dbReference type="InterPro" id="IPR036991">
    <property type="entry name" value="Fe_hydrogenase_ssu_sf"/>
</dbReference>
<evidence type="ECO:0000313" key="18">
    <source>
        <dbReference type="Proteomes" id="UP001144471"/>
    </source>
</evidence>
<sequence>MDKVKLTIDGIEVEASRDSTILEAAKEVGINIPSLCHLKMEGIDYVNDCASCRICVVEVDGREALYPSCSTKVTEGIDVVTNSPEIIHVRKSVLELILSNHPKDCLVCSKSGECELQDLANHFKVQEIKYSGDISTFEPEFSPSIIRDMNKCIMCRRCETMCNKIQTCGVLSAINRGFEAVVATAHESDLAETVCTYCGQCVAVCPVGALHERDYTWDVVKALQDKSKKVIVQIAPAVRVAIGEEFGFAPGTNVEKKVATALRRLGFDGIFDTNWAADLTIMEEASEFKERIERHLGGDTSVPLPLLTSCCPAWVKFIEHNYPDMLDIPSTAKSPQQMFSAVAKNIWTKEMGISREDLVVVSIMPCLAKKYEAAREEFSVDSNRDTDISISTRELVHMIREANLDLQSLPESDFDKPYGDYTGAAVIFGRTGGVIEAATRTAYEWITGDTLKKVDFEDLRGYEGFRAATVKVGDLNVRIGIAHGLGEARKMLDKIRAGEEHFHAIEIMACKGGCVGGGGQPYHHGELSIIRKRAEGLNSIDTSMEIRKSHENPYIKALYEKHLDKPYSEKAHKLLHTHYYSREKV</sequence>
<feature type="domain" description="2Fe-2S ferredoxin-type" evidence="14">
    <location>
        <begin position="2"/>
        <end position="85"/>
    </location>
</feature>
<feature type="domain" description="4Fe-4S His(Cys)3-ligated-type" evidence="16">
    <location>
        <begin position="85"/>
        <end position="124"/>
    </location>
</feature>
<dbReference type="Gene3D" id="3.40.50.1780">
    <property type="match status" value="1"/>
</dbReference>
<dbReference type="InterPro" id="IPR036010">
    <property type="entry name" value="2Fe-2S_ferredoxin-like_sf"/>
</dbReference>
<dbReference type="SUPFAM" id="SSF54862">
    <property type="entry name" value="4Fe-4S ferredoxins"/>
    <property type="match status" value="1"/>
</dbReference>
<keyword evidence="8" id="KW-1278">Translocase</keyword>
<dbReference type="InterPro" id="IPR009016">
    <property type="entry name" value="Fe_hydrogenase"/>
</dbReference>
<dbReference type="Pfam" id="PF02256">
    <property type="entry name" value="Fe_hyd_SSU"/>
    <property type="match status" value="1"/>
</dbReference>
<dbReference type="PROSITE" id="PS51379">
    <property type="entry name" value="4FE4S_FER_2"/>
    <property type="match status" value="2"/>
</dbReference>
<dbReference type="InterPro" id="IPR054351">
    <property type="entry name" value="NADH_UbQ_OxRdtase_ferredoxin"/>
</dbReference>
<protein>
    <submittedName>
        <fullName evidence="17">NADH:ubiquinone oxidoreductase</fullName>
    </submittedName>
</protein>
<dbReference type="AlphaFoldDB" id="A0A9W6GIQ7"/>
<feature type="domain" description="4Fe-4S ferredoxin-type" evidence="15">
    <location>
        <begin position="143"/>
        <end position="162"/>
    </location>
</feature>
<keyword evidence="12" id="KW-0472">Membrane</keyword>
<dbReference type="InterPro" id="IPR003149">
    <property type="entry name" value="Fe_hydrogenase_ssu"/>
</dbReference>
<evidence type="ECO:0000256" key="4">
    <source>
        <dbReference type="ARBA" id="ARBA00022485"/>
    </source>
</evidence>
<dbReference type="InterPro" id="IPR050340">
    <property type="entry name" value="Cytosolic_Fe-S_CAF"/>
</dbReference>
<dbReference type="Proteomes" id="UP001144471">
    <property type="component" value="Unassembled WGS sequence"/>
</dbReference>
<dbReference type="GO" id="GO:0008901">
    <property type="term" value="F:ferredoxin hydrogenase activity"/>
    <property type="evidence" value="ECO:0007669"/>
    <property type="project" value="InterPro"/>
</dbReference>